<sequence>MLDLTLLAMAIEVLSEISSPRISFSDDLHQNDGADSIEECRHRRLDTSLLSSSSSDFDFCFENSFVQELPSADELFSNGKILPIEMKRKPVVPKQSHSHRQPEPVAVSVHSPPRRTITTDNSGKKRLKEFLSMSIDADDKPASKSFWQFKRSSSLNCESTRSKSLIRSLQFLTRSNSTGSAPTPKETQKHTLLKQPSLWRKSSVSRSSSGTYYYTQKAVLKKSCSAHGTSGVRVSPVLNLPHPIISNVTVSFFGLGSLFCNGKVKKKKR</sequence>
<evidence type="ECO:0008006" key="4">
    <source>
        <dbReference type="Google" id="ProtNLM"/>
    </source>
</evidence>
<gene>
    <name evidence="2" type="ORF">HRI_002453100</name>
</gene>
<dbReference type="PANTHER" id="PTHR36757:SF1">
    <property type="entry name" value="GENOME ASSEMBLY, CHROMOSOME: A04"/>
    <property type="match status" value="1"/>
</dbReference>
<dbReference type="Proteomes" id="UP001165190">
    <property type="component" value="Unassembled WGS sequence"/>
</dbReference>
<dbReference type="OrthoDB" id="1923860at2759"/>
<feature type="region of interest" description="Disordered" evidence="1">
    <location>
        <begin position="93"/>
        <end position="120"/>
    </location>
</feature>
<evidence type="ECO:0000313" key="3">
    <source>
        <dbReference type="Proteomes" id="UP001165190"/>
    </source>
</evidence>
<dbReference type="EMBL" id="BSYR01000022">
    <property type="protein sequence ID" value="GMI87838.1"/>
    <property type="molecule type" value="Genomic_DNA"/>
</dbReference>
<dbReference type="PANTHER" id="PTHR36757">
    <property type="entry name" value="BNAANNG22500D PROTEIN"/>
    <property type="match status" value="1"/>
</dbReference>
<accession>A0A9W7I2J4</accession>
<protein>
    <recommendedName>
        <fullName evidence="4">Membrane-associated kinase regulator</fullName>
    </recommendedName>
</protein>
<name>A0A9W7I2J4_HIBTR</name>
<organism evidence="2 3">
    <name type="scientific">Hibiscus trionum</name>
    <name type="common">Flower of an hour</name>
    <dbReference type="NCBI Taxonomy" id="183268"/>
    <lineage>
        <taxon>Eukaryota</taxon>
        <taxon>Viridiplantae</taxon>
        <taxon>Streptophyta</taxon>
        <taxon>Embryophyta</taxon>
        <taxon>Tracheophyta</taxon>
        <taxon>Spermatophyta</taxon>
        <taxon>Magnoliopsida</taxon>
        <taxon>eudicotyledons</taxon>
        <taxon>Gunneridae</taxon>
        <taxon>Pentapetalae</taxon>
        <taxon>rosids</taxon>
        <taxon>malvids</taxon>
        <taxon>Malvales</taxon>
        <taxon>Malvaceae</taxon>
        <taxon>Malvoideae</taxon>
        <taxon>Hibiscus</taxon>
    </lineage>
</organism>
<comment type="caution">
    <text evidence="2">The sequence shown here is derived from an EMBL/GenBank/DDBJ whole genome shotgun (WGS) entry which is preliminary data.</text>
</comment>
<dbReference type="AlphaFoldDB" id="A0A9W7I2J4"/>
<proteinExistence type="predicted"/>
<evidence type="ECO:0000313" key="2">
    <source>
        <dbReference type="EMBL" id="GMI87838.1"/>
    </source>
</evidence>
<evidence type="ECO:0000256" key="1">
    <source>
        <dbReference type="SAM" id="MobiDB-lite"/>
    </source>
</evidence>
<reference evidence="2" key="1">
    <citation type="submission" date="2023-05" db="EMBL/GenBank/DDBJ databases">
        <title>Genome and transcriptome analyses reveal genes involved in the formation of fine ridges on petal epidermal cells in Hibiscus trionum.</title>
        <authorList>
            <person name="Koshimizu S."/>
            <person name="Masuda S."/>
            <person name="Ishii T."/>
            <person name="Shirasu K."/>
            <person name="Hoshino A."/>
            <person name="Arita M."/>
        </authorList>
    </citation>
    <scope>NUCLEOTIDE SEQUENCE</scope>
    <source>
        <strain evidence="2">Hamamatsu line</strain>
    </source>
</reference>
<keyword evidence="3" id="KW-1185">Reference proteome</keyword>